<dbReference type="Pfam" id="PF20582">
    <property type="entry name" value="UPF0758_N"/>
    <property type="match status" value="1"/>
</dbReference>
<dbReference type="AlphaFoldDB" id="A0A077DH84"/>
<dbReference type="Gene3D" id="3.40.140.10">
    <property type="entry name" value="Cytidine Deaminase, domain 2"/>
    <property type="match status" value="1"/>
</dbReference>
<dbReference type="eggNOG" id="COG2003">
    <property type="taxonomic scope" value="Bacteria"/>
</dbReference>
<evidence type="ECO:0000313" key="8">
    <source>
        <dbReference type="EMBL" id="AIL32832.1"/>
    </source>
</evidence>
<dbReference type="STRING" id="1072685.IX83_05440"/>
<sequence>MEVKQTFDERPRERLFKYGASTLTNAELLAVILGTGCKGKSVIPFSKELIQHFGSFSKLLEATESDLESFSGLGKAKIAKLKAINELAQRSLHEQLTEHNVLNTPDIVKRYCIKEIGQQSIEHCIALFLNASNQLICMQKISFGTIDETAIYPREIIKHALKNHAYSVILAHNHPSGSCTPSLADINITKKIKSTLQLVNIHLLDHIIVTQCEAISLAELGHLS</sequence>
<dbReference type="OrthoDB" id="9804482at2"/>
<dbReference type="NCBIfam" id="TIGR00608">
    <property type="entry name" value="radc"/>
    <property type="match status" value="1"/>
</dbReference>
<dbReference type="PROSITE" id="PS50249">
    <property type="entry name" value="MPN"/>
    <property type="match status" value="1"/>
</dbReference>
<proteinExistence type="inferred from homology"/>
<evidence type="ECO:0000256" key="6">
    <source>
        <dbReference type="RuleBase" id="RU003797"/>
    </source>
</evidence>
<evidence type="ECO:0000259" key="7">
    <source>
        <dbReference type="PROSITE" id="PS50249"/>
    </source>
</evidence>
<dbReference type="GO" id="GO:0008237">
    <property type="term" value="F:metallopeptidase activity"/>
    <property type="evidence" value="ECO:0007669"/>
    <property type="project" value="UniProtKB-KW"/>
</dbReference>
<dbReference type="Proteomes" id="UP000028945">
    <property type="component" value="Chromosome"/>
</dbReference>
<dbReference type="KEGG" id="bpsi:IX83_05440"/>
<evidence type="ECO:0000256" key="3">
    <source>
        <dbReference type="ARBA" id="ARBA00022801"/>
    </source>
</evidence>
<dbReference type="PANTHER" id="PTHR30471:SF3">
    <property type="entry name" value="UPF0758 PROTEIN YEES-RELATED"/>
    <property type="match status" value="1"/>
</dbReference>
<dbReference type="InterPro" id="IPR046778">
    <property type="entry name" value="UPF0758_N"/>
</dbReference>
<dbReference type="HOGENOM" id="CLU_073529_0_1_4"/>
<dbReference type="RefSeq" id="WP_038499952.1">
    <property type="nucleotide sequence ID" value="NZ_AFWK01000008.1"/>
</dbReference>
<evidence type="ECO:0000313" key="9">
    <source>
        <dbReference type="Proteomes" id="UP000028945"/>
    </source>
</evidence>
<keyword evidence="1" id="KW-0645">Protease</keyword>
<protein>
    <recommendedName>
        <fullName evidence="7">MPN domain-containing protein</fullName>
    </recommendedName>
</protein>
<dbReference type="GO" id="GO:0046872">
    <property type="term" value="F:metal ion binding"/>
    <property type="evidence" value="ECO:0007669"/>
    <property type="project" value="UniProtKB-KW"/>
</dbReference>
<dbReference type="PANTHER" id="PTHR30471">
    <property type="entry name" value="DNA REPAIR PROTEIN RADC"/>
    <property type="match status" value="1"/>
</dbReference>
<reference evidence="8 9" key="1">
    <citation type="journal article" date="2014" name="BMC Genomics">
        <title>A genomic perspective on a new bacterial genus and species from the Alcaligenaceae family, Basilea psittacipulmonis.</title>
        <authorList>
            <person name="Whiteson K.L."/>
            <person name="Hernandez D."/>
            <person name="Lazarevic V."/>
            <person name="Gaia N."/>
            <person name="Farinelli L."/>
            <person name="Francois P."/>
            <person name="Pilo P."/>
            <person name="Frey J."/>
            <person name="Schrenzel J."/>
        </authorList>
    </citation>
    <scope>NUCLEOTIDE SEQUENCE [LARGE SCALE GENOMIC DNA]</scope>
    <source>
        <strain evidence="8 9">DSM 24701</strain>
    </source>
</reference>
<evidence type="ECO:0000256" key="1">
    <source>
        <dbReference type="ARBA" id="ARBA00022670"/>
    </source>
</evidence>
<keyword evidence="5" id="KW-0482">Metalloprotease</keyword>
<dbReference type="GO" id="GO:0006508">
    <property type="term" value="P:proteolysis"/>
    <property type="evidence" value="ECO:0007669"/>
    <property type="project" value="UniProtKB-KW"/>
</dbReference>
<accession>A0A077DH84</accession>
<dbReference type="CDD" id="cd08071">
    <property type="entry name" value="MPN_DUF2466"/>
    <property type="match status" value="1"/>
</dbReference>
<dbReference type="EMBL" id="CP009238">
    <property type="protein sequence ID" value="AIL32832.1"/>
    <property type="molecule type" value="Genomic_DNA"/>
</dbReference>
<dbReference type="SUPFAM" id="SSF102712">
    <property type="entry name" value="JAB1/MPN domain"/>
    <property type="match status" value="1"/>
</dbReference>
<dbReference type="Pfam" id="PF04002">
    <property type="entry name" value="RadC"/>
    <property type="match status" value="1"/>
</dbReference>
<dbReference type="PROSITE" id="PS01302">
    <property type="entry name" value="UPF0758"/>
    <property type="match status" value="1"/>
</dbReference>
<organism evidence="8 9">
    <name type="scientific">Basilea psittacipulmonis DSM 24701</name>
    <dbReference type="NCBI Taxonomy" id="1072685"/>
    <lineage>
        <taxon>Bacteria</taxon>
        <taxon>Pseudomonadati</taxon>
        <taxon>Pseudomonadota</taxon>
        <taxon>Betaproteobacteria</taxon>
        <taxon>Burkholderiales</taxon>
        <taxon>Alcaligenaceae</taxon>
        <taxon>Basilea</taxon>
    </lineage>
</organism>
<dbReference type="InterPro" id="IPR001405">
    <property type="entry name" value="UPF0758"/>
</dbReference>
<name>A0A077DH84_9BURK</name>
<dbReference type="InterPro" id="IPR020891">
    <property type="entry name" value="UPF0758_CS"/>
</dbReference>
<dbReference type="SUPFAM" id="SSF47781">
    <property type="entry name" value="RuvA domain 2-like"/>
    <property type="match status" value="1"/>
</dbReference>
<dbReference type="InterPro" id="IPR010994">
    <property type="entry name" value="RuvA_2-like"/>
</dbReference>
<evidence type="ECO:0000256" key="4">
    <source>
        <dbReference type="ARBA" id="ARBA00022833"/>
    </source>
</evidence>
<keyword evidence="9" id="KW-1185">Reference proteome</keyword>
<keyword evidence="2" id="KW-0479">Metal-binding</keyword>
<evidence type="ECO:0000256" key="2">
    <source>
        <dbReference type="ARBA" id="ARBA00022723"/>
    </source>
</evidence>
<gene>
    <name evidence="8" type="ORF">IX83_05440</name>
</gene>
<dbReference type="InterPro" id="IPR037518">
    <property type="entry name" value="MPN"/>
</dbReference>
<keyword evidence="4" id="KW-0862">Zinc</keyword>
<evidence type="ECO:0000256" key="5">
    <source>
        <dbReference type="ARBA" id="ARBA00023049"/>
    </source>
</evidence>
<dbReference type="NCBIfam" id="NF000642">
    <property type="entry name" value="PRK00024.1"/>
    <property type="match status" value="1"/>
</dbReference>
<comment type="similarity">
    <text evidence="6">Belongs to the UPF0758 family.</text>
</comment>
<keyword evidence="3" id="KW-0378">Hydrolase</keyword>
<feature type="domain" description="MPN" evidence="7">
    <location>
        <begin position="101"/>
        <end position="223"/>
    </location>
</feature>
<dbReference type="Gene3D" id="1.10.150.20">
    <property type="entry name" value="5' to 3' exonuclease, C-terminal subdomain"/>
    <property type="match status" value="1"/>
</dbReference>
<dbReference type="InterPro" id="IPR025657">
    <property type="entry name" value="RadC_JAB"/>
</dbReference>